<evidence type="ECO:0000313" key="2">
    <source>
        <dbReference type="EMBL" id="CAD1842072.1"/>
    </source>
</evidence>
<feature type="compositionally biased region" description="Basic and acidic residues" evidence="1">
    <location>
        <begin position="24"/>
        <end position="45"/>
    </location>
</feature>
<sequence>MSDGVHGVGAKKRTSGSKLQDLGAEAKREPSTRKVADDAEKKESDANCPFIGGSGVPNLGSGAVSEPKARRVADDADKVEPDIQSPDYMMLMDLSSQRGPHYHGISSP</sequence>
<organism evidence="2">
    <name type="scientific">Ananas comosus var. bracteatus</name>
    <name type="common">red pineapple</name>
    <dbReference type="NCBI Taxonomy" id="296719"/>
    <lineage>
        <taxon>Eukaryota</taxon>
        <taxon>Viridiplantae</taxon>
        <taxon>Streptophyta</taxon>
        <taxon>Embryophyta</taxon>
        <taxon>Tracheophyta</taxon>
        <taxon>Spermatophyta</taxon>
        <taxon>Magnoliopsida</taxon>
        <taxon>Liliopsida</taxon>
        <taxon>Poales</taxon>
        <taxon>Bromeliaceae</taxon>
        <taxon>Bromelioideae</taxon>
        <taxon>Ananas</taxon>
    </lineage>
</organism>
<gene>
    <name evidence="2" type="ORF">CB5_LOCUS25283</name>
</gene>
<proteinExistence type="predicted"/>
<feature type="compositionally biased region" description="Basic and acidic residues" evidence="1">
    <location>
        <begin position="67"/>
        <end position="77"/>
    </location>
</feature>
<feature type="region of interest" description="Disordered" evidence="1">
    <location>
        <begin position="1"/>
        <end position="77"/>
    </location>
</feature>
<evidence type="ECO:0000256" key="1">
    <source>
        <dbReference type="SAM" id="MobiDB-lite"/>
    </source>
</evidence>
<accession>A0A6V7QG01</accession>
<dbReference type="EMBL" id="LR862135">
    <property type="protein sequence ID" value="CAD1842072.1"/>
    <property type="molecule type" value="Genomic_DNA"/>
</dbReference>
<protein>
    <submittedName>
        <fullName evidence="2">Uncharacterized protein</fullName>
    </submittedName>
</protein>
<reference evidence="2" key="1">
    <citation type="submission" date="2020-07" db="EMBL/GenBank/DDBJ databases">
        <authorList>
            <person name="Lin J."/>
        </authorList>
    </citation>
    <scope>NUCLEOTIDE SEQUENCE</scope>
</reference>
<name>A0A6V7QG01_ANACO</name>
<dbReference type="AlphaFoldDB" id="A0A6V7QG01"/>